<sequence>MFWVFAAALTAMVALAILRPFWRDRAVATASPASYDLRVYRDQLAEVDRDLMRGIITSAEAERLRIEIGRKVLDADRALNREPNPEQAAVRRHSVLAVLALAVLIGAGWLLYARIGAPSAPDMGLQSRFAAAEARYAARPSQAEAEARHAARNPVPAPQPSEEDAALMNQLREAVASRPGDLRGLEMLARNEALIGDPVAARKAQANLIEVKGKDATAAEYALLAGFMVDAAGGIITPEAEQEIAHALEIDPQNVHARYMTGLLQAQNGRPDRAFPVWAGVLEDAPADSPWAQAIAQVIDDVAWLAGAPDYVAPAARSLRGPDQDAVAAAADMTPEDRQAFIDSMVDQLSSRLANEGGSAEEWAQLIVALGVQGKREQASRIHAEARGVFASMPDALAMVDEAARSAGVLQ</sequence>
<dbReference type="GO" id="GO:0017004">
    <property type="term" value="P:cytochrome complex assembly"/>
    <property type="evidence" value="ECO:0007669"/>
    <property type="project" value="UniProtKB-KW"/>
</dbReference>
<keyword evidence="3" id="KW-0812">Transmembrane</keyword>
<feature type="region of interest" description="Disordered" evidence="2">
    <location>
        <begin position="141"/>
        <end position="161"/>
    </location>
</feature>
<organism evidence="4 5">
    <name type="scientific">Paracoccus denitrificans</name>
    <dbReference type="NCBI Taxonomy" id="266"/>
    <lineage>
        <taxon>Bacteria</taxon>
        <taxon>Pseudomonadati</taxon>
        <taxon>Pseudomonadota</taxon>
        <taxon>Alphaproteobacteria</taxon>
        <taxon>Rhodobacterales</taxon>
        <taxon>Paracoccaceae</taxon>
        <taxon>Paracoccus</taxon>
    </lineage>
</organism>
<dbReference type="EMBL" id="VAFL01000004">
    <property type="protein sequence ID" value="TKW67385.1"/>
    <property type="molecule type" value="Genomic_DNA"/>
</dbReference>
<proteinExistence type="predicted"/>
<dbReference type="NCBIfam" id="TIGR03142">
    <property type="entry name" value="cytochro_ccmI"/>
    <property type="match status" value="1"/>
</dbReference>
<evidence type="ECO:0000313" key="4">
    <source>
        <dbReference type="EMBL" id="TKW67385.1"/>
    </source>
</evidence>
<protein>
    <submittedName>
        <fullName evidence="4">C-type cytochrome biogenesis protein CcmI</fullName>
    </submittedName>
</protein>
<gene>
    <name evidence="4" type="primary">ccmI</name>
    <name evidence="4" type="ORF">DI616_06990</name>
</gene>
<dbReference type="InterPro" id="IPR011990">
    <property type="entry name" value="TPR-like_helical_dom_sf"/>
</dbReference>
<dbReference type="InterPro" id="IPR017560">
    <property type="entry name" value="Cyt_c_biogenesis_CcmI"/>
</dbReference>
<keyword evidence="1" id="KW-0201">Cytochrome c-type biogenesis</keyword>
<feature type="transmembrane region" description="Helical" evidence="3">
    <location>
        <begin position="94"/>
        <end position="113"/>
    </location>
</feature>
<evidence type="ECO:0000256" key="1">
    <source>
        <dbReference type="ARBA" id="ARBA00022748"/>
    </source>
</evidence>
<comment type="caution">
    <text evidence="4">The sequence shown here is derived from an EMBL/GenBank/DDBJ whole genome shotgun (WGS) entry which is preliminary data.</text>
</comment>
<evidence type="ECO:0000313" key="5">
    <source>
        <dbReference type="Proteomes" id="UP000315344"/>
    </source>
</evidence>
<keyword evidence="3" id="KW-1133">Transmembrane helix</keyword>
<dbReference type="Gene3D" id="1.25.40.10">
    <property type="entry name" value="Tetratricopeptide repeat domain"/>
    <property type="match status" value="1"/>
</dbReference>
<keyword evidence="3" id="KW-0472">Membrane</keyword>
<dbReference type="SUPFAM" id="SSF48452">
    <property type="entry name" value="TPR-like"/>
    <property type="match status" value="1"/>
</dbReference>
<dbReference type="AlphaFoldDB" id="A0A533I973"/>
<dbReference type="Proteomes" id="UP000315344">
    <property type="component" value="Unassembled WGS sequence"/>
</dbReference>
<accession>A0A533I973</accession>
<name>A0A533I973_PARDE</name>
<reference evidence="4 5" key="1">
    <citation type="journal article" date="2017" name="Nat. Commun.">
        <title>In situ click chemistry generation of cyclooxygenase-2 inhibitors.</title>
        <authorList>
            <person name="Bhardwaj A."/>
            <person name="Kaur J."/>
            <person name="Wuest M."/>
            <person name="Wuest F."/>
        </authorList>
    </citation>
    <scope>NUCLEOTIDE SEQUENCE [LARGE SCALE GENOMIC DNA]</scope>
    <source>
        <strain evidence="4">S2_012_000_R3_94</strain>
    </source>
</reference>
<evidence type="ECO:0000256" key="3">
    <source>
        <dbReference type="SAM" id="Phobius"/>
    </source>
</evidence>
<evidence type="ECO:0000256" key="2">
    <source>
        <dbReference type="SAM" id="MobiDB-lite"/>
    </source>
</evidence>